<gene>
    <name evidence="2" type="ORF">D8Y23_00930</name>
</gene>
<dbReference type="Pfam" id="PF13740">
    <property type="entry name" value="ACT_6"/>
    <property type="match status" value="1"/>
</dbReference>
<evidence type="ECO:0000313" key="2">
    <source>
        <dbReference type="EMBL" id="RWR23243.1"/>
    </source>
</evidence>
<dbReference type="InterPro" id="IPR002912">
    <property type="entry name" value="ACT_dom"/>
</dbReference>
<dbReference type="PANTHER" id="PTHR34875">
    <property type="entry name" value="UPF0237 PROTEIN MJ1558"/>
    <property type="match status" value="1"/>
</dbReference>
<dbReference type="GO" id="GO:0006355">
    <property type="term" value="P:regulation of DNA-templated transcription"/>
    <property type="evidence" value="ECO:0007669"/>
    <property type="project" value="InterPro"/>
</dbReference>
<dbReference type="EMBL" id="RBZY01000002">
    <property type="protein sequence ID" value="RWR23243.1"/>
    <property type="molecule type" value="Genomic_DNA"/>
</dbReference>
<dbReference type="Gene3D" id="3.30.70.260">
    <property type="match status" value="2"/>
</dbReference>
<dbReference type="InterPro" id="IPR016867">
    <property type="entry name" value="GcvR"/>
</dbReference>
<sequence>MTTLVITVVGDDRAGLVASLADIVDAHGGNWETSEMAELAGAFAGIVEVSVSADRADDLRAALEAAAGTLRVTVHGPAPVPATAARTVALTVMGNDRPGIVREITGALSARGASIERMSTRTTDAAMAGGRLFEAALTAMLVSGAEVDDLVEDLQNLAAEIQVDVTLID</sequence>
<evidence type="ECO:0000259" key="1">
    <source>
        <dbReference type="PROSITE" id="PS51671"/>
    </source>
</evidence>
<feature type="domain" description="ACT" evidence="1">
    <location>
        <begin position="89"/>
        <end position="169"/>
    </location>
</feature>
<dbReference type="SUPFAM" id="SSF55021">
    <property type="entry name" value="ACT-like"/>
    <property type="match status" value="2"/>
</dbReference>
<reference evidence="2 3" key="1">
    <citation type="journal article" date="2018" name="Front. Microbiol.">
        <title>Novel Insights Into Bacterial Dimethylsulfoniopropionate Catabolism in the East China Sea.</title>
        <authorList>
            <person name="Liu J."/>
            <person name="Liu J."/>
            <person name="Zhang S.H."/>
            <person name="Liang J."/>
            <person name="Lin H."/>
            <person name="Song D."/>
            <person name="Yang G.P."/>
            <person name="Todd J.D."/>
            <person name="Zhang X.H."/>
        </authorList>
    </citation>
    <scope>NUCLEOTIDE SEQUENCE [LARGE SCALE GENOMIC DNA]</scope>
    <source>
        <strain evidence="2 3">ZYFD042</strain>
    </source>
</reference>
<comment type="caution">
    <text evidence="2">The sequence shown here is derived from an EMBL/GenBank/DDBJ whole genome shotgun (WGS) entry which is preliminary data.</text>
</comment>
<dbReference type="PROSITE" id="PS51671">
    <property type="entry name" value="ACT"/>
    <property type="match status" value="2"/>
</dbReference>
<dbReference type="OrthoDB" id="12860at2"/>
<dbReference type="PIRSF" id="PIRSF028103">
    <property type="entry name" value="GcvR"/>
    <property type="match status" value="1"/>
</dbReference>
<dbReference type="RefSeq" id="WP_128216300.1">
    <property type="nucleotide sequence ID" value="NZ_CBDRLV010000007.1"/>
</dbReference>
<dbReference type="PANTHER" id="PTHR34875:SF6">
    <property type="entry name" value="UPF0237 PROTEIN MJ1558"/>
    <property type="match status" value="1"/>
</dbReference>
<dbReference type="InterPro" id="IPR050990">
    <property type="entry name" value="UPF0237/GcvR_regulator"/>
</dbReference>
<dbReference type="AlphaFoldDB" id="A0A3S3P8B8"/>
<evidence type="ECO:0000313" key="3">
    <source>
        <dbReference type="Proteomes" id="UP000285970"/>
    </source>
</evidence>
<dbReference type="InterPro" id="IPR045865">
    <property type="entry name" value="ACT-like_dom_sf"/>
</dbReference>
<dbReference type="CDD" id="cd04869">
    <property type="entry name" value="ACT_GcvR_2"/>
    <property type="match status" value="1"/>
</dbReference>
<name>A0A3S3P8B8_9MICO</name>
<accession>A0A3S3P8B8</accession>
<dbReference type="Proteomes" id="UP000285970">
    <property type="component" value="Unassembled WGS sequence"/>
</dbReference>
<protein>
    <submittedName>
        <fullName evidence="2">ACT domain-containing protein</fullName>
    </submittedName>
</protein>
<feature type="domain" description="ACT" evidence="1">
    <location>
        <begin position="5"/>
        <end position="77"/>
    </location>
</feature>
<organism evidence="2 3">
    <name type="scientific">Microbacterium enclense</name>
    <dbReference type="NCBI Taxonomy" id="993073"/>
    <lineage>
        <taxon>Bacteria</taxon>
        <taxon>Bacillati</taxon>
        <taxon>Actinomycetota</taxon>
        <taxon>Actinomycetes</taxon>
        <taxon>Micrococcales</taxon>
        <taxon>Microbacteriaceae</taxon>
        <taxon>Microbacterium</taxon>
    </lineage>
</organism>
<proteinExistence type="predicted"/>
<dbReference type="Pfam" id="PF01842">
    <property type="entry name" value="ACT"/>
    <property type="match status" value="1"/>
</dbReference>